<name>A0ABQ8SVN7_PERAM</name>
<proteinExistence type="predicted"/>
<reference evidence="1 2" key="1">
    <citation type="journal article" date="2022" name="Allergy">
        <title>Genome assembly and annotation of Periplaneta americana reveal a comprehensive cockroach allergen profile.</title>
        <authorList>
            <person name="Wang L."/>
            <person name="Xiong Q."/>
            <person name="Saelim N."/>
            <person name="Wang L."/>
            <person name="Nong W."/>
            <person name="Wan A.T."/>
            <person name="Shi M."/>
            <person name="Liu X."/>
            <person name="Cao Q."/>
            <person name="Hui J.H.L."/>
            <person name="Sookrung N."/>
            <person name="Leung T.F."/>
            <person name="Tungtrongchitr A."/>
            <person name="Tsui S.K.W."/>
        </authorList>
    </citation>
    <scope>NUCLEOTIDE SEQUENCE [LARGE SCALE GENOMIC DNA]</scope>
    <source>
        <strain evidence="1">PWHHKU_190912</strain>
    </source>
</reference>
<evidence type="ECO:0000313" key="2">
    <source>
        <dbReference type="Proteomes" id="UP001148838"/>
    </source>
</evidence>
<accession>A0ABQ8SVN7</accession>
<protein>
    <submittedName>
        <fullName evidence="1">Uncharacterized protein</fullName>
    </submittedName>
</protein>
<organism evidence="1 2">
    <name type="scientific">Periplaneta americana</name>
    <name type="common">American cockroach</name>
    <name type="synonym">Blatta americana</name>
    <dbReference type="NCBI Taxonomy" id="6978"/>
    <lineage>
        <taxon>Eukaryota</taxon>
        <taxon>Metazoa</taxon>
        <taxon>Ecdysozoa</taxon>
        <taxon>Arthropoda</taxon>
        <taxon>Hexapoda</taxon>
        <taxon>Insecta</taxon>
        <taxon>Pterygota</taxon>
        <taxon>Neoptera</taxon>
        <taxon>Polyneoptera</taxon>
        <taxon>Dictyoptera</taxon>
        <taxon>Blattodea</taxon>
        <taxon>Blattoidea</taxon>
        <taxon>Blattidae</taxon>
        <taxon>Blattinae</taxon>
        <taxon>Periplaneta</taxon>
    </lineage>
</organism>
<gene>
    <name evidence="1" type="ORF">ANN_14207</name>
</gene>
<comment type="caution">
    <text evidence="1">The sequence shown here is derived from an EMBL/GenBank/DDBJ whole genome shotgun (WGS) entry which is preliminary data.</text>
</comment>
<dbReference type="Proteomes" id="UP001148838">
    <property type="component" value="Unassembled WGS sequence"/>
</dbReference>
<evidence type="ECO:0000313" key="1">
    <source>
        <dbReference type="EMBL" id="KAJ4438268.1"/>
    </source>
</evidence>
<dbReference type="EMBL" id="JAJSOF020000019">
    <property type="protein sequence ID" value="KAJ4438268.1"/>
    <property type="molecule type" value="Genomic_DNA"/>
</dbReference>
<sequence length="106" mass="12309">MQKDILKSFNDMKNKETQDEYLGGLITVRDVQRRRVKSGGGIPRAHTYLCKQSRFQTITHMFSELSHSFLPCDRSFGLVESQKRKHMFRRNGIKSSKTAPKSLKSF</sequence>
<keyword evidence="2" id="KW-1185">Reference proteome</keyword>